<accession>A0ACA9R1W7</accession>
<dbReference type="EMBL" id="CAJVPU010058139">
    <property type="protein sequence ID" value="CAG8773176.1"/>
    <property type="molecule type" value="Genomic_DNA"/>
</dbReference>
<sequence>GQGNPVKITMAFGINVASSHESRMLPFYKDLQRVGDPALEIEQLEGNSWT</sequence>
<evidence type="ECO:0000313" key="2">
    <source>
        <dbReference type="Proteomes" id="UP000789702"/>
    </source>
</evidence>
<feature type="non-terminal residue" evidence="1">
    <location>
        <position position="1"/>
    </location>
</feature>
<keyword evidence="2" id="KW-1185">Reference proteome</keyword>
<dbReference type="Proteomes" id="UP000789702">
    <property type="component" value="Unassembled WGS sequence"/>
</dbReference>
<name>A0ACA9R1W7_9GLOM</name>
<comment type="caution">
    <text evidence="1">The sequence shown here is derived from an EMBL/GenBank/DDBJ whole genome shotgun (WGS) entry which is preliminary data.</text>
</comment>
<evidence type="ECO:0000313" key="1">
    <source>
        <dbReference type="EMBL" id="CAG8773176.1"/>
    </source>
</evidence>
<gene>
    <name evidence="1" type="ORF">DHETER_LOCUS15959</name>
</gene>
<reference evidence="1" key="1">
    <citation type="submission" date="2021-06" db="EMBL/GenBank/DDBJ databases">
        <authorList>
            <person name="Kallberg Y."/>
            <person name="Tangrot J."/>
            <person name="Rosling A."/>
        </authorList>
    </citation>
    <scope>NUCLEOTIDE SEQUENCE</scope>
    <source>
        <strain evidence="1">IL203A</strain>
    </source>
</reference>
<protein>
    <submittedName>
        <fullName evidence="1">660_t:CDS:1</fullName>
    </submittedName>
</protein>
<organism evidence="1 2">
    <name type="scientific">Dentiscutata heterogama</name>
    <dbReference type="NCBI Taxonomy" id="1316150"/>
    <lineage>
        <taxon>Eukaryota</taxon>
        <taxon>Fungi</taxon>
        <taxon>Fungi incertae sedis</taxon>
        <taxon>Mucoromycota</taxon>
        <taxon>Glomeromycotina</taxon>
        <taxon>Glomeromycetes</taxon>
        <taxon>Diversisporales</taxon>
        <taxon>Gigasporaceae</taxon>
        <taxon>Dentiscutata</taxon>
    </lineage>
</organism>
<proteinExistence type="predicted"/>